<dbReference type="Gene3D" id="2.10.50.30">
    <property type="entry name" value="GPCR, family 3, nine cysteines domain"/>
    <property type="match status" value="1"/>
</dbReference>
<reference evidence="13" key="2">
    <citation type="submission" date="2025-09" db="UniProtKB">
        <authorList>
            <consortium name="Ensembl"/>
        </authorList>
    </citation>
    <scope>IDENTIFICATION</scope>
</reference>
<sequence>MRFALEEINNSSSLLPNVTLGYEIYDTCSESANIYATLRALVQKGRHDIEVLHAFQHYEPTAVAVIGPDSTQLALTTAAILGVFLVPELLQKIKQVNFSLHNSQICFDANGNINKGYDIIMWNWRGLSWAFDVVGTFTVNPDRLLLNRSKILWHTKDHQAPISMCSQPCAAGEKRLQQNRHRCCFSCVACPAGTFLNRTGREQGTPGLTAVSCTASSRREIEPGVAFVPWIALTIVVTSSSHVLRAYENVPFLGPAAGMPCLISHHDKPPCQHVLLVPGQP</sequence>
<dbReference type="InterPro" id="IPR001828">
    <property type="entry name" value="ANF_lig-bd_rcpt"/>
</dbReference>
<organism evidence="13 14">
    <name type="scientific">Anser cygnoides</name>
    <name type="common">Swan goose</name>
    <dbReference type="NCBI Taxonomy" id="8845"/>
    <lineage>
        <taxon>Eukaryota</taxon>
        <taxon>Metazoa</taxon>
        <taxon>Chordata</taxon>
        <taxon>Craniata</taxon>
        <taxon>Vertebrata</taxon>
        <taxon>Euteleostomi</taxon>
        <taxon>Archelosauria</taxon>
        <taxon>Archosauria</taxon>
        <taxon>Dinosauria</taxon>
        <taxon>Saurischia</taxon>
        <taxon>Theropoda</taxon>
        <taxon>Coelurosauria</taxon>
        <taxon>Aves</taxon>
        <taxon>Neognathae</taxon>
        <taxon>Galloanserae</taxon>
        <taxon>Anseriformes</taxon>
        <taxon>Anatidae</taxon>
        <taxon>Anserinae</taxon>
        <taxon>Anser</taxon>
    </lineage>
</organism>
<dbReference type="SUPFAM" id="SSF57586">
    <property type="entry name" value="TNF receptor-like"/>
    <property type="match status" value="1"/>
</dbReference>
<keyword evidence="9" id="KW-0325">Glycoprotein</keyword>
<dbReference type="GO" id="GO:0050917">
    <property type="term" value="P:sensory perception of umami taste"/>
    <property type="evidence" value="ECO:0007669"/>
    <property type="project" value="TreeGrafter"/>
</dbReference>
<evidence type="ECO:0000313" key="13">
    <source>
        <dbReference type="Ensembl" id="ENSACDP00005018430.1"/>
    </source>
</evidence>
<keyword evidence="2" id="KW-1003">Cell membrane</keyword>
<dbReference type="PANTHER" id="PTHR24061">
    <property type="entry name" value="CALCIUM-SENSING RECEPTOR-RELATED"/>
    <property type="match status" value="1"/>
</dbReference>
<feature type="domain" description="Receptor ligand binding region" evidence="11">
    <location>
        <begin position="1"/>
        <end position="87"/>
    </location>
</feature>
<dbReference type="InterPro" id="IPR000068">
    <property type="entry name" value="GPCR_3_Ca_sens_rcpt-rel"/>
</dbReference>
<dbReference type="Proteomes" id="UP000694521">
    <property type="component" value="Unplaced"/>
</dbReference>
<dbReference type="InterPro" id="IPR000337">
    <property type="entry name" value="GPCR_3"/>
</dbReference>
<dbReference type="AlphaFoldDB" id="A0A8B9E9W8"/>
<dbReference type="Pfam" id="PF07562">
    <property type="entry name" value="NCD3G"/>
    <property type="match status" value="1"/>
</dbReference>
<comment type="subcellular location">
    <subcellularLocation>
        <location evidence="1">Cell membrane</location>
        <topology evidence="1">Multi-pass membrane protein</topology>
    </subcellularLocation>
</comment>
<reference evidence="13" key="1">
    <citation type="submission" date="2025-08" db="UniProtKB">
        <authorList>
            <consortium name="Ensembl"/>
        </authorList>
    </citation>
    <scope>IDENTIFICATION</scope>
</reference>
<evidence type="ECO:0000313" key="14">
    <source>
        <dbReference type="Proteomes" id="UP000694521"/>
    </source>
</evidence>
<evidence type="ECO:0000256" key="5">
    <source>
        <dbReference type="ARBA" id="ARBA00022989"/>
    </source>
</evidence>
<keyword evidence="3" id="KW-0812">Transmembrane</keyword>
<evidence type="ECO:0008006" key="15">
    <source>
        <dbReference type="Google" id="ProtNLM"/>
    </source>
</evidence>
<evidence type="ECO:0000259" key="11">
    <source>
        <dbReference type="Pfam" id="PF01094"/>
    </source>
</evidence>
<dbReference type="InterPro" id="IPR011500">
    <property type="entry name" value="GPCR_3_9-Cys_dom"/>
</dbReference>
<keyword evidence="7" id="KW-0472">Membrane</keyword>
<dbReference type="InterPro" id="IPR038550">
    <property type="entry name" value="GPCR_3_9-Cys_sf"/>
</dbReference>
<evidence type="ECO:0000256" key="8">
    <source>
        <dbReference type="ARBA" id="ARBA00023170"/>
    </source>
</evidence>
<dbReference type="InterPro" id="IPR028082">
    <property type="entry name" value="Peripla_BP_I"/>
</dbReference>
<keyword evidence="14" id="KW-1185">Reference proteome</keyword>
<protein>
    <recommendedName>
        <fullName evidence="15">Taste receptor type 1 member 1</fullName>
    </recommendedName>
</protein>
<accession>A0A8B9E9W8</accession>
<keyword evidence="5" id="KW-1133">Transmembrane helix</keyword>
<evidence type="ECO:0000256" key="3">
    <source>
        <dbReference type="ARBA" id="ARBA00022692"/>
    </source>
</evidence>
<name>A0A8B9E9W8_ANSCY</name>
<dbReference type="Pfam" id="PF01094">
    <property type="entry name" value="ANF_receptor"/>
    <property type="match status" value="1"/>
</dbReference>
<dbReference type="GO" id="GO:0005886">
    <property type="term" value="C:plasma membrane"/>
    <property type="evidence" value="ECO:0007669"/>
    <property type="project" value="UniProtKB-SubCell"/>
</dbReference>
<keyword evidence="4" id="KW-0732">Signal</keyword>
<keyword evidence="6" id="KW-0297">G-protein coupled receptor</keyword>
<evidence type="ECO:0000256" key="1">
    <source>
        <dbReference type="ARBA" id="ARBA00004651"/>
    </source>
</evidence>
<dbReference type="PANTHER" id="PTHR24061:SF3">
    <property type="entry name" value="TASTE RECEPTOR TYPE 1 MEMBER 1"/>
    <property type="match status" value="1"/>
</dbReference>
<dbReference type="PRINTS" id="PR00248">
    <property type="entry name" value="GPCRMGR"/>
</dbReference>
<evidence type="ECO:0000256" key="2">
    <source>
        <dbReference type="ARBA" id="ARBA00022475"/>
    </source>
</evidence>
<dbReference type="Gene3D" id="3.40.50.2300">
    <property type="match status" value="3"/>
</dbReference>
<dbReference type="Ensembl" id="ENSACDT00005022091.1">
    <property type="protein sequence ID" value="ENSACDP00005018430.1"/>
    <property type="gene ID" value="ENSACDG00005013409.1"/>
</dbReference>
<dbReference type="SUPFAM" id="SSF53822">
    <property type="entry name" value="Periplasmic binding protein-like I"/>
    <property type="match status" value="2"/>
</dbReference>
<evidence type="ECO:0000256" key="10">
    <source>
        <dbReference type="ARBA" id="ARBA00023224"/>
    </source>
</evidence>
<evidence type="ECO:0000256" key="7">
    <source>
        <dbReference type="ARBA" id="ARBA00023136"/>
    </source>
</evidence>
<evidence type="ECO:0000256" key="9">
    <source>
        <dbReference type="ARBA" id="ARBA00023180"/>
    </source>
</evidence>
<keyword evidence="8" id="KW-0675">Receptor</keyword>
<feature type="domain" description="GPCR family 3 nine cysteines" evidence="12">
    <location>
        <begin position="161"/>
        <end position="202"/>
    </location>
</feature>
<proteinExistence type="predicted"/>
<keyword evidence="10" id="KW-0807">Transducer</keyword>
<dbReference type="FunFam" id="2.10.50.30:FF:000004">
    <property type="entry name" value="Taste receptor type 1 member 3-like protein"/>
    <property type="match status" value="1"/>
</dbReference>
<evidence type="ECO:0000256" key="6">
    <source>
        <dbReference type="ARBA" id="ARBA00023040"/>
    </source>
</evidence>
<evidence type="ECO:0000256" key="4">
    <source>
        <dbReference type="ARBA" id="ARBA00022729"/>
    </source>
</evidence>
<dbReference type="GO" id="GO:0004930">
    <property type="term" value="F:G protein-coupled receptor activity"/>
    <property type="evidence" value="ECO:0007669"/>
    <property type="project" value="UniProtKB-KW"/>
</dbReference>
<evidence type="ECO:0000259" key="12">
    <source>
        <dbReference type="Pfam" id="PF07562"/>
    </source>
</evidence>